<dbReference type="PANTHER" id="PTHR11748">
    <property type="entry name" value="D-LACTATE DEHYDROGENASE"/>
    <property type="match status" value="1"/>
</dbReference>
<dbReference type="EMBL" id="LVWA01000013">
    <property type="protein sequence ID" value="OKL38485.1"/>
    <property type="molecule type" value="Genomic_DNA"/>
</dbReference>
<dbReference type="Gene3D" id="3.30.465.10">
    <property type="match status" value="1"/>
</dbReference>
<dbReference type="Pfam" id="PF01565">
    <property type="entry name" value="FAD_binding_4"/>
    <property type="match status" value="1"/>
</dbReference>
<dbReference type="RefSeq" id="WP_073855206.1">
    <property type="nucleotide sequence ID" value="NZ_LVWA01000013.1"/>
</dbReference>
<organism evidence="7 8">
    <name type="scientific">Pontibacter flavimaris</name>
    <dbReference type="NCBI Taxonomy" id="1797110"/>
    <lineage>
        <taxon>Bacteria</taxon>
        <taxon>Pseudomonadati</taxon>
        <taxon>Bacteroidota</taxon>
        <taxon>Cytophagia</taxon>
        <taxon>Cytophagales</taxon>
        <taxon>Hymenobacteraceae</taxon>
        <taxon>Pontibacter</taxon>
    </lineage>
</organism>
<gene>
    <name evidence="7" type="ORF">A3841_07155</name>
</gene>
<evidence type="ECO:0000259" key="6">
    <source>
        <dbReference type="PROSITE" id="PS51387"/>
    </source>
</evidence>
<protein>
    <submittedName>
        <fullName evidence="7">Dimethylmenaquinone methyltransferase</fullName>
    </submittedName>
</protein>
<dbReference type="GO" id="GO:0071949">
    <property type="term" value="F:FAD binding"/>
    <property type="evidence" value="ECO:0007669"/>
    <property type="project" value="InterPro"/>
</dbReference>
<keyword evidence="7" id="KW-0489">Methyltransferase</keyword>
<keyword evidence="5" id="KW-0472">Membrane</keyword>
<dbReference type="InterPro" id="IPR016169">
    <property type="entry name" value="FAD-bd_PCMH_sub2"/>
</dbReference>
<dbReference type="Pfam" id="PF02913">
    <property type="entry name" value="FAD-oxidase_C"/>
    <property type="match status" value="1"/>
</dbReference>
<dbReference type="InterPro" id="IPR004017">
    <property type="entry name" value="Cys_rich_dom"/>
</dbReference>
<comment type="caution">
    <text evidence="7">The sequence shown here is derived from an EMBL/GenBank/DDBJ whole genome shotgun (WGS) entry which is preliminary data.</text>
</comment>
<dbReference type="SUPFAM" id="SSF46548">
    <property type="entry name" value="alpha-helical ferredoxin"/>
    <property type="match status" value="1"/>
</dbReference>
<dbReference type="GO" id="GO:0008720">
    <property type="term" value="F:D-lactate dehydrogenase (NAD+) activity"/>
    <property type="evidence" value="ECO:0007669"/>
    <property type="project" value="TreeGrafter"/>
</dbReference>
<keyword evidence="2" id="KW-0285">Flavoprotein</keyword>
<dbReference type="InterPro" id="IPR016164">
    <property type="entry name" value="FAD-linked_Oxase-like_C"/>
</dbReference>
<dbReference type="GO" id="GO:1903457">
    <property type="term" value="P:lactate catabolic process"/>
    <property type="evidence" value="ECO:0007669"/>
    <property type="project" value="TreeGrafter"/>
</dbReference>
<keyword evidence="3" id="KW-0274">FAD</keyword>
<reference evidence="7 8" key="1">
    <citation type="submission" date="2016-03" db="EMBL/GenBank/DDBJ databases">
        <title>Genome sequence of Pontibacter sp. nov., of the family cytophagaceae, isolated from marine sediment of the Yellow Sea, China.</title>
        <authorList>
            <person name="Zhang G."/>
            <person name="Zhang R."/>
        </authorList>
    </citation>
    <scope>NUCLEOTIDE SEQUENCE [LARGE SCALE GENOMIC DNA]</scope>
    <source>
        <strain evidence="7 8">S10-8</strain>
    </source>
</reference>
<dbReference type="PROSITE" id="PS51387">
    <property type="entry name" value="FAD_PCMH"/>
    <property type="match status" value="1"/>
</dbReference>
<evidence type="ECO:0000313" key="7">
    <source>
        <dbReference type="EMBL" id="OKL38485.1"/>
    </source>
</evidence>
<dbReference type="Pfam" id="PF13183">
    <property type="entry name" value="Fer4_8"/>
    <property type="match status" value="1"/>
</dbReference>
<dbReference type="InterPro" id="IPR016167">
    <property type="entry name" value="FAD-bd_PCMH_sub1"/>
</dbReference>
<dbReference type="AlphaFoldDB" id="A0A1Q5P882"/>
<dbReference type="Pfam" id="PF02754">
    <property type="entry name" value="CCG"/>
    <property type="match status" value="1"/>
</dbReference>
<keyword evidence="5" id="KW-1133">Transmembrane helix</keyword>
<dbReference type="PANTHER" id="PTHR11748:SF119">
    <property type="entry name" value="D-2-HYDROXYGLUTARATE DEHYDROGENASE"/>
    <property type="match status" value="1"/>
</dbReference>
<dbReference type="Gene3D" id="1.10.45.10">
    <property type="entry name" value="Vanillyl-alcohol Oxidase, Chain A, domain 4"/>
    <property type="match status" value="1"/>
</dbReference>
<dbReference type="GO" id="GO:0032259">
    <property type="term" value="P:methylation"/>
    <property type="evidence" value="ECO:0007669"/>
    <property type="project" value="UniProtKB-KW"/>
</dbReference>
<feature type="domain" description="FAD-binding PCMH-type" evidence="6">
    <location>
        <begin position="48"/>
        <end position="282"/>
    </location>
</feature>
<dbReference type="InterPro" id="IPR036318">
    <property type="entry name" value="FAD-bd_PCMH-like_sf"/>
</dbReference>
<comment type="cofactor">
    <cofactor evidence="1">
        <name>FAD</name>
        <dbReference type="ChEBI" id="CHEBI:57692"/>
    </cofactor>
</comment>
<feature type="transmembrane region" description="Helical" evidence="5">
    <location>
        <begin position="1005"/>
        <end position="1025"/>
    </location>
</feature>
<evidence type="ECO:0000256" key="2">
    <source>
        <dbReference type="ARBA" id="ARBA00022630"/>
    </source>
</evidence>
<dbReference type="GO" id="GO:0004458">
    <property type="term" value="F:D-lactate dehydrogenase (cytochrome) activity"/>
    <property type="evidence" value="ECO:0007669"/>
    <property type="project" value="TreeGrafter"/>
</dbReference>
<evidence type="ECO:0000256" key="5">
    <source>
        <dbReference type="SAM" id="Phobius"/>
    </source>
</evidence>
<evidence type="ECO:0000313" key="8">
    <source>
        <dbReference type="Proteomes" id="UP000186551"/>
    </source>
</evidence>
<evidence type="ECO:0000256" key="1">
    <source>
        <dbReference type="ARBA" id="ARBA00001974"/>
    </source>
</evidence>
<dbReference type="OrthoDB" id="9767256at2"/>
<dbReference type="InterPro" id="IPR016166">
    <property type="entry name" value="FAD-bd_PCMH"/>
</dbReference>
<dbReference type="Gene3D" id="3.30.43.10">
    <property type="entry name" value="Uridine Diphospho-n-acetylenolpyruvylglucosamine Reductase, domain 2"/>
    <property type="match status" value="1"/>
</dbReference>
<dbReference type="STRING" id="1797110.A3841_07155"/>
<keyword evidence="8" id="KW-1185">Reference proteome</keyword>
<dbReference type="InterPro" id="IPR016171">
    <property type="entry name" value="Vanillyl_alc_oxidase_C-sub2"/>
</dbReference>
<evidence type="ECO:0000256" key="3">
    <source>
        <dbReference type="ARBA" id="ARBA00022827"/>
    </source>
</evidence>
<sequence>MIITEKHSQQEIEIDVELLVAELKASVEGEVRFDDGSRALYSTDSSNYRQVPIGVVVPKTEQDILNTVALCNKYKAPVLSRGGGTSLAGQCCNVAVVMDMTKYYNQILHIDPDKKLARVQPGIVLDELRYATEKYGLTFGPDPSTHTHCAIGGMMGNNSCGVHSVMASQQGLGARTSDNTETLTVLTYDGLKMEVGPTSEEELEKIIQAGGRKGEIYSKLRDLRDKYADLIREKFPKIPRRVSGYNLDELLPENGFNVARALAGTEGTCVVYLDATVKLIDNPHNRSLVVLGYPDVYSAGQHAPFALKHKPIGLEGIDEKLIDFMRNRGLDLNDISLLPAGQGWLMVEFGGNTQQEADDRCRALMEDLKKVDNPPTMSLFDIRSQEQQLWRVREAGLGATAFVSYMADTWEGWEDAAVPPDKVGEYLRDFRKLLDKYDYDTALYGHFGQGCIHCRIDFDLVTQPGIDKYKHFTEEAARLVVSYGGSISGEHGDGQSKADLLEIMFGKELVQAFNEFKAIWDPDWKMNPGKVVDPYGQKQNLRLGADYSPEKPKTYFQYPTDEGLFSRAVLRCVGVGQCRRHEGGTMCPSYMVTREEEHSTRGRARLLFEMLQGQEIDTGWKSESVKEALDLCLACKGCKGDCPVHVDMATYKSEFLSHYYEGRLRPRTAYAFGWIYWWARLASHIPELVNFLTQNPITGSIAKLLAGVSQKRQIPQFAERTFRDWYSDNRREDTGKPRVILWADTFNNFFKPQTLVAGKEVLEAAGFNVVVPEQMLCCGRPLYDFGMLKTAKRLLLDILDALREDIRKGTPVVGLEPSCTAVFRDELCNLFPADEDAKRLKKQTYTLGEFLTKLAPDFEVPELKRTALVHGHCHHKAIMKLKGEEQVLQHMKLDFQVLDSGCCGMAGYFGYEAGRHYEVGLAAGERVLLPAVRKADKETLIVADGFSCREQIEQGTNRRAMHLAQVLQMALREQHQPSHEDGYPEKKYVEQMQLSAPPAEKSRRVVVLAAVSALFFFSLLVLDCLKDKEPLQ</sequence>
<evidence type="ECO:0000256" key="4">
    <source>
        <dbReference type="ARBA" id="ARBA00023002"/>
    </source>
</evidence>
<dbReference type="Proteomes" id="UP000186551">
    <property type="component" value="Unassembled WGS sequence"/>
</dbReference>
<dbReference type="GO" id="GO:0008168">
    <property type="term" value="F:methyltransferase activity"/>
    <property type="evidence" value="ECO:0007669"/>
    <property type="project" value="UniProtKB-KW"/>
</dbReference>
<dbReference type="InterPro" id="IPR004113">
    <property type="entry name" value="FAD-bd_oxidored_4_C"/>
</dbReference>
<dbReference type="InterPro" id="IPR006094">
    <property type="entry name" value="Oxid_FAD_bind_N"/>
</dbReference>
<dbReference type="SUPFAM" id="SSF56176">
    <property type="entry name" value="FAD-binding/transporter-associated domain-like"/>
    <property type="match status" value="1"/>
</dbReference>
<proteinExistence type="predicted"/>
<keyword evidence="5" id="KW-0812">Transmembrane</keyword>
<dbReference type="SUPFAM" id="SSF55103">
    <property type="entry name" value="FAD-linked oxidases, C-terminal domain"/>
    <property type="match status" value="1"/>
</dbReference>
<keyword evidence="4" id="KW-0560">Oxidoreductase</keyword>
<name>A0A1Q5P882_9BACT</name>
<dbReference type="Gene3D" id="3.30.70.2740">
    <property type="match status" value="1"/>
</dbReference>
<dbReference type="InterPro" id="IPR017896">
    <property type="entry name" value="4Fe4S_Fe-S-bd"/>
</dbReference>
<accession>A0A1Q5P882</accession>
<keyword evidence="7" id="KW-0808">Transferase</keyword>